<dbReference type="EMBL" id="CP002364">
    <property type="protein sequence ID" value="ADW16211.1"/>
    <property type="molecule type" value="Genomic_DNA"/>
</dbReference>
<gene>
    <name evidence="1" type="ordered locus">Despr_0017</name>
</gene>
<accession>A0A7U4DMQ3</accession>
<sequence>MIEQCFAANPGRHDQHTTPAGKPPRHALLRGARAGHTWLWVAVVLCGPPSAMAQQPRNIVLSDAQFKESYLEKVTVSGGVRAGFMQRSTLPHVDLQALSIHLQRPVDEEDAMLCVNMVSRDGRYTASWQYALGKQPPGPIAVNMPSKYQEQLAAYTPDALAVLAGIARKDCLSPEMRYVPASWGADTADDYVLYVNSSNTDTEIGIPGAKERIPCTRIAADNAIAYDTQCVLKRELLLEPKSIYLLRKNFGNRLPNVEFPVR</sequence>
<keyword evidence="2" id="KW-1185">Reference proteome</keyword>
<name>A0A7U4DMQ3_DESPD</name>
<evidence type="ECO:0000313" key="1">
    <source>
        <dbReference type="EMBL" id="ADW16211.1"/>
    </source>
</evidence>
<organism evidence="1 2">
    <name type="scientific">Desulfobulbus propionicus (strain ATCC 33891 / DSM 2032 / VKM B-1956 / 1pr3)</name>
    <dbReference type="NCBI Taxonomy" id="577650"/>
    <lineage>
        <taxon>Bacteria</taxon>
        <taxon>Pseudomonadati</taxon>
        <taxon>Thermodesulfobacteriota</taxon>
        <taxon>Desulfobulbia</taxon>
        <taxon>Desulfobulbales</taxon>
        <taxon>Desulfobulbaceae</taxon>
        <taxon>Desulfobulbus</taxon>
    </lineage>
</organism>
<reference evidence="1 2" key="1">
    <citation type="journal article" date="2011" name="Stand. Genomic Sci.">
        <title>Complete genome sequence of Desulfobulbus propionicus type strain (1pr3).</title>
        <authorList>
            <person name="Pagani I."/>
            <person name="Lapidus A."/>
            <person name="Nolan M."/>
            <person name="Lucas S."/>
            <person name="Hammon N."/>
            <person name="Deshpande S."/>
            <person name="Cheng J.F."/>
            <person name="Chertkov O."/>
            <person name="Davenport K."/>
            <person name="Tapia R."/>
            <person name="Han C."/>
            <person name="Goodwin L."/>
            <person name="Pitluck S."/>
            <person name="Liolios K."/>
            <person name="Mavromatis K."/>
            <person name="Ivanova N."/>
            <person name="Mikhailova N."/>
            <person name="Pati A."/>
            <person name="Chen A."/>
            <person name="Palaniappan K."/>
            <person name="Land M."/>
            <person name="Hauser L."/>
            <person name="Chang Y.J."/>
            <person name="Jeffries C.D."/>
            <person name="Detter J.C."/>
            <person name="Brambilla E."/>
            <person name="Kannan K.P."/>
            <person name="Djao O.D."/>
            <person name="Rohde M."/>
            <person name="Pukall R."/>
            <person name="Spring S."/>
            <person name="Goker M."/>
            <person name="Sikorski J."/>
            <person name="Woyke T."/>
            <person name="Bristow J."/>
            <person name="Eisen J.A."/>
            <person name="Markowitz V."/>
            <person name="Hugenholtz P."/>
            <person name="Kyrpides N.C."/>
            <person name="Klenk H.P."/>
        </authorList>
    </citation>
    <scope>NUCLEOTIDE SEQUENCE [LARGE SCALE GENOMIC DNA]</scope>
    <source>
        <strain evidence="2">ATCC 33891 / DSM 2032 / 1pr3</strain>
    </source>
</reference>
<dbReference type="AlphaFoldDB" id="A0A7U4DMQ3"/>
<proteinExistence type="predicted"/>
<evidence type="ECO:0000313" key="2">
    <source>
        <dbReference type="Proteomes" id="UP000006365"/>
    </source>
</evidence>
<dbReference type="RefSeq" id="WP_015722759.1">
    <property type="nucleotide sequence ID" value="NC_014972.1"/>
</dbReference>
<dbReference type="KEGG" id="dpr:Despr_0017"/>
<protein>
    <submittedName>
        <fullName evidence="1">Uncharacterized protein</fullName>
    </submittedName>
</protein>
<dbReference type="Proteomes" id="UP000006365">
    <property type="component" value="Chromosome"/>
</dbReference>